<dbReference type="Proteomes" id="UP000183107">
    <property type="component" value="Unassembled WGS sequence"/>
</dbReference>
<evidence type="ECO:0000313" key="1">
    <source>
        <dbReference type="EMBL" id="SFN42242.1"/>
    </source>
</evidence>
<sequence>MLCKYKLKPRYTHVTDAHLLEDHAIQGMCLLDAATET</sequence>
<gene>
    <name evidence="1" type="ORF">SAMN05216386_0912</name>
</gene>
<proteinExistence type="predicted"/>
<dbReference type="AlphaFoldDB" id="A0A1I4YW54"/>
<accession>A0A1I4YW54</accession>
<protein>
    <submittedName>
        <fullName evidence="1">Uncharacterized protein</fullName>
    </submittedName>
</protein>
<name>A0A1I4YW54_9PROT</name>
<reference evidence="2" key="1">
    <citation type="submission" date="2016-10" db="EMBL/GenBank/DDBJ databases">
        <authorList>
            <person name="Varghese N."/>
        </authorList>
    </citation>
    <scope>NUCLEOTIDE SEQUENCE [LARGE SCALE GENOMIC DNA]</scope>
    <source>
        <strain evidence="2">Nsp8</strain>
    </source>
</reference>
<dbReference type="EMBL" id="FOVJ01000001">
    <property type="protein sequence ID" value="SFN42242.1"/>
    <property type="molecule type" value="Genomic_DNA"/>
</dbReference>
<keyword evidence="2" id="KW-1185">Reference proteome</keyword>
<organism evidence="1 2">
    <name type="scientific">Nitrosospira briensis</name>
    <dbReference type="NCBI Taxonomy" id="35799"/>
    <lineage>
        <taxon>Bacteria</taxon>
        <taxon>Pseudomonadati</taxon>
        <taxon>Pseudomonadota</taxon>
        <taxon>Betaproteobacteria</taxon>
        <taxon>Nitrosomonadales</taxon>
        <taxon>Nitrosomonadaceae</taxon>
        <taxon>Nitrosospira</taxon>
    </lineage>
</organism>
<evidence type="ECO:0000313" key="2">
    <source>
        <dbReference type="Proteomes" id="UP000183107"/>
    </source>
</evidence>